<evidence type="ECO:0000313" key="6">
    <source>
        <dbReference type="EMBL" id="TRA84551.1"/>
    </source>
</evidence>
<evidence type="ECO:0000256" key="1">
    <source>
        <dbReference type="ARBA" id="ARBA00005417"/>
    </source>
</evidence>
<evidence type="ECO:0000259" key="5">
    <source>
        <dbReference type="PROSITE" id="PS50893"/>
    </source>
</evidence>
<comment type="caution">
    <text evidence="6">The sequence shown here is derived from an EMBL/GenBank/DDBJ whole genome shotgun (WGS) entry which is preliminary data.</text>
</comment>
<keyword evidence="3" id="KW-0547">Nucleotide-binding</keyword>
<name>A0AA94V981_RHIRH</name>
<sequence>MEKLLSLHGIRKSFQSKEKTVDVLGGLTFDVNEQDFVSIIGPSGCGKTTIFNIIAGLVDPDTGQISYRGQQVTGLRGKVGYMMQRDLLFPWRTVLQNVLLAPELKKMPAHEARENAMEYLNTFGLAGFEGAYPKTLSGGMRQRVALIRTLIADPDVLLLDEPFSALDYQTRLYLEGVLIDAVETFRKTVILVTHDIDEAVALSKRVVVLAGKPSHVKCVYDIDIDEKSPIGARSHANFSNYFHQLCSELDIQTRAH</sequence>
<dbReference type="InterPro" id="IPR027417">
    <property type="entry name" value="P-loop_NTPase"/>
</dbReference>
<keyword evidence="2" id="KW-0813">Transport</keyword>
<evidence type="ECO:0000313" key="7">
    <source>
        <dbReference type="Proteomes" id="UP000320858"/>
    </source>
</evidence>
<protein>
    <submittedName>
        <fullName evidence="6">ABC transporter ATP-binding protein</fullName>
    </submittedName>
</protein>
<feature type="domain" description="ABC transporter" evidence="5">
    <location>
        <begin position="5"/>
        <end position="236"/>
    </location>
</feature>
<dbReference type="SMART" id="SM00382">
    <property type="entry name" value="AAA"/>
    <property type="match status" value="1"/>
</dbReference>
<proteinExistence type="inferred from homology"/>
<dbReference type="CDD" id="cd03293">
    <property type="entry name" value="ABC_NrtD_SsuB_transporters"/>
    <property type="match status" value="1"/>
</dbReference>
<gene>
    <name evidence="6" type="ORF">EXN24_25170</name>
</gene>
<evidence type="ECO:0000256" key="4">
    <source>
        <dbReference type="ARBA" id="ARBA00022840"/>
    </source>
</evidence>
<dbReference type="InterPro" id="IPR017871">
    <property type="entry name" value="ABC_transporter-like_CS"/>
</dbReference>
<dbReference type="GO" id="GO:0016887">
    <property type="term" value="F:ATP hydrolysis activity"/>
    <property type="evidence" value="ECO:0007669"/>
    <property type="project" value="InterPro"/>
</dbReference>
<dbReference type="AlphaFoldDB" id="A0AA94V981"/>
<evidence type="ECO:0000256" key="3">
    <source>
        <dbReference type="ARBA" id="ARBA00022741"/>
    </source>
</evidence>
<dbReference type="EMBL" id="SGOB01000009">
    <property type="protein sequence ID" value="TRA84551.1"/>
    <property type="molecule type" value="Genomic_DNA"/>
</dbReference>
<dbReference type="InterPro" id="IPR003593">
    <property type="entry name" value="AAA+_ATPase"/>
</dbReference>
<dbReference type="PANTHER" id="PTHR42788">
    <property type="entry name" value="TAURINE IMPORT ATP-BINDING PROTEIN-RELATED"/>
    <property type="match status" value="1"/>
</dbReference>
<dbReference type="Gene3D" id="3.40.50.300">
    <property type="entry name" value="P-loop containing nucleotide triphosphate hydrolases"/>
    <property type="match status" value="1"/>
</dbReference>
<keyword evidence="4 6" id="KW-0067">ATP-binding</keyword>
<dbReference type="Proteomes" id="UP000320858">
    <property type="component" value="Unassembled WGS sequence"/>
</dbReference>
<dbReference type="RefSeq" id="WP_142851623.1">
    <property type="nucleotide sequence ID" value="NZ_SGOB01000009.1"/>
</dbReference>
<dbReference type="PROSITE" id="PS00211">
    <property type="entry name" value="ABC_TRANSPORTER_1"/>
    <property type="match status" value="1"/>
</dbReference>
<comment type="similarity">
    <text evidence="1">Belongs to the ABC transporter superfamily.</text>
</comment>
<dbReference type="SUPFAM" id="SSF52540">
    <property type="entry name" value="P-loop containing nucleoside triphosphate hydrolases"/>
    <property type="match status" value="1"/>
</dbReference>
<organism evidence="6 7">
    <name type="scientific">Rhizobium rhizogenes</name>
    <name type="common">Agrobacterium rhizogenes</name>
    <dbReference type="NCBI Taxonomy" id="359"/>
    <lineage>
        <taxon>Bacteria</taxon>
        <taxon>Pseudomonadati</taxon>
        <taxon>Pseudomonadota</taxon>
        <taxon>Alphaproteobacteria</taxon>
        <taxon>Hyphomicrobiales</taxon>
        <taxon>Rhizobiaceae</taxon>
        <taxon>Rhizobium/Agrobacterium group</taxon>
        <taxon>Rhizobium</taxon>
    </lineage>
</organism>
<dbReference type="InterPro" id="IPR003439">
    <property type="entry name" value="ABC_transporter-like_ATP-bd"/>
</dbReference>
<reference evidence="6 7" key="1">
    <citation type="journal article" date="2019" name="Appl. Microbiol. Biotechnol.">
        <title>Differential efficiency of wild type rhizogenic strains for rol gene transformation of plants.</title>
        <authorList>
            <person name="Desmet S."/>
            <person name="De Keyser E."/>
            <person name="Van Vaerenbergh J."/>
            <person name="Baeyen S."/>
            <person name="Van Huylenbroeck J."/>
            <person name="Geelen D."/>
            <person name="Dhooghe E."/>
        </authorList>
    </citation>
    <scope>NUCLEOTIDE SEQUENCE [LARGE SCALE GENOMIC DNA]</scope>
    <source>
        <strain evidence="6 7">B 4.1</strain>
    </source>
</reference>
<dbReference type="GO" id="GO:0005524">
    <property type="term" value="F:ATP binding"/>
    <property type="evidence" value="ECO:0007669"/>
    <property type="project" value="UniProtKB-KW"/>
</dbReference>
<accession>A0AA94V981</accession>
<dbReference type="PANTHER" id="PTHR42788:SF2">
    <property type="entry name" value="ABC TRANSPORTER ATP-BINDING PROTEIN"/>
    <property type="match status" value="1"/>
</dbReference>
<evidence type="ECO:0000256" key="2">
    <source>
        <dbReference type="ARBA" id="ARBA00022448"/>
    </source>
</evidence>
<dbReference type="PROSITE" id="PS50893">
    <property type="entry name" value="ABC_TRANSPORTER_2"/>
    <property type="match status" value="1"/>
</dbReference>
<dbReference type="InterPro" id="IPR050166">
    <property type="entry name" value="ABC_transporter_ATP-bind"/>
</dbReference>
<dbReference type="Pfam" id="PF00005">
    <property type="entry name" value="ABC_tran"/>
    <property type="match status" value="1"/>
</dbReference>